<protein>
    <submittedName>
        <fullName evidence="1">Uncharacterized protein</fullName>
    </submittedName>
</protein>
<gene>
    <name evidence="1" type="ORF">UFOVP707_23</name>
</gene>
<reference evidence="1" key="1">
    <citation type="submission" date="2020-04" db="EMBL/GenBank/DDBJ databases">
        <authorList>
            <person name="Chiriac C."/>
            <person name="Salcher M."/>
            <person name="Ghai R."/>
            <person name="Kavagutti S V."/>
        </authorList>
    </citation>
    <scope>NUCLEOTIDE SEQUENCE</scope>
</reference>
<dbReference type="EMBL" id="LR796684">
    <property type="protein sequence ID" value="CAB4158745.1"/>
    <property type="molecule type" value="Genomic_DNA"/>
</dbReference>
<proteinExistence type="predicted"/>
<organism evidence="1">
    <name type="scientific">uncultured Caudovirales phage</name>
    <dbReference type="NCBI Taxonomy" id="2100421"/>
    <lineage>
        <taxon>Viruses</taxon>
        <taxon>Duplodnaviria</taxon>
        <taxon>Heunggongvirae</taxon>
        <taxon>Uroviricota</taxon>
        <taxon>Caudoviricetes</taxon>
        <taxon>Peduoviridae</taxon>
        <taxon>Maltschvirus</taxon>
        <taxon>Maltschvirus maltsch</taxon>
    </lineage>
</organism>
<sequence>MFHVPAHKATASPAAQVAVYADGWSPERERARFAASMRRLRPAMDHIVPAGVYIDLTDFHAYVHDDMGALAQVDYEPALAFCATEFTSADIGLRHYGAQPEPIPALI</sequence>
<accession>A0A6J5NNL0</accession>
<evidence type="ECO:0000313" key="1">
    <source>
        <dbReference type="EMBL" id="CAB4158745.1"/>
    </source>
</evidence>
<name>A0A6J5NNL0_9CAUD</name>